<keyword evidence="3" id="KW-1185">Reference proteome</keyword>
<dbReference type="AlphaFoldDB" id="A0A0C9MY44"/>
<dbReference type="EMBL" id="DF836439">
    <property type="protein sequence ID" value="GAN07133.1"/>
    <property type="molecule type" value="Genomic_DNA"/>
</dbReference>
<evidence type="ECO:0000313" key="3">
    <source>
        <dbReference type="Proteomes" id="UP000053815"/>
    </source>
</evidence>
<organism evidence="2">
    <name type="scientific">Mucor ambiguus</name>
    <dbReference type="NCBI Taxonomy" id="91626"/>
    <lineage>
        <taxon>Eukaryota</taxon>
        <taxon>Fungi</taxon>
        <taxon>Fungi incertae sedis</taxon>
        <taxon>Mucoromycota</taxon>
        <taxon>Mucoromycotina</taxon>
        <taxon>Mucoromycetes</taxon>
        <taxon>Mucorales</taxon>
        <taxon>Mucorineae</taxon>
        <taxon>Mucoraceae</taxon>
        <taxon>Mucor</taxon>
    </lineage>
</organism>
<dbReference type="Proteomes" id="UP000053815">
    <property type="component" value="Unassembled WGS sequence"/>
</dbReference>
<name>A0A0C9MY44_9FUNG</name>
<reference evidence="2" key="1">
    <citation type="submission" date="2014-09" db="EMBL/GenBank/DDBJ databases">
        <title>Draft genome sequence of an oleaginous Mucoromycotina fungus Mucor ambiguus NBRC6742.</title>
        <authorList>
            <person name="Takeda I."/>
            <person name="Yamane N."/>
            <person name="Morita T."/>
            <person name="Tamano K."/>
            <person name="Machida M."/>
            <person name="Baker S."/>
            <person name="Koike H."/>
        </authorList>
    </citation>
    <scope>NUCLEOTIDE SEQUENCE</scope>
    <source>
        <strain evidence="2">NBRC 6742</strain>
    </source>
</reference>
<protein>
    <submittedName>
        <fullName evidence="2">Uncharacterized protein</fullName>
    </submittedName>
</protein>
<accession>A0A0C9MY44</accession>
<sequence length="72" mass="7599">MALSIATNLSFEDENGGDAVDSKANDNGTASVVEVTVINTGHSKQEVTNAVALPSAAKYSKIWKHLRPVSSR</sequence>
<gene>
    <name evidence="2" type="ORF">MAM1_0150c06626</name>
</gene>
<evidence type="ECO:0000256" key="1">
    <source>
        <dbReference type="SAM" id="MobiDB-lite"/>
    </source>
</evidence>
<feature type="compositionally biased region" description="Polar residues" evidence="1">
    <location>
        <begin position="1"/>
        <end position="10"/>
    </location>
</feature>
<evidence type="ECO:0000313" key="2">
    <source>
        <dbReference type="EMBL" id="GAN07133.1"/>
    </source>
</evidence>
<feature type="region of interest" description="Disordered" evidence="1">
    <location>
        <begin position="1"/>
        <end position="25"/>
    </location>
</feature>
<proteinExistence type="predicted"/>